<feature type="transmembrane region" description="Helical" evidence="14">
    <location>
        <begin position="57"/>
        <end position="78"/>
    </location>
</feature>
<comment type="caution">
    <text evidence="16">The sequence shown here is derived from an EMBL/GenBank/DDBJ whole genome shotgun (WGS) entry which is preliminary data.</text>
</comment>
<evidence type="ECO:0000256" key="11">
    <source>
        <dbReference type="ARBA" id="ARBA00023221"/>
    </source>
</evidence>
<evidence type="ECO:0000256" key="7">
    <source>
        <dbReference type="ARBA" id="ARBA00023011"/>
    </source>
</evidence>
<name>A0A176VIV7_MARPO</name>
<dbReference type="GO" id="GO:0005783">
    <property type="term" value="C:endoplasmic reticulum"/>
    <property type="evidence" value="ECO:0007669"/>
    <property type="project" value="TreeGrafter"/>
</dbReference>
<reference evidence="16" key="1">
    <citation type="submission" date="2016-03" db="EMBL/GenBank/DDBJ databases">
        <title>Mechanisms controlling the formation of the plant cell surface in tip-growing cells are functionally conserved among land plants.</title>
        <authorList>
            <person name="Honkanen S."/>
            <person name="Jones V.A."/>
            <person name="Morieri G."/>
            <person name="Champion C."/>
            <person name="Hetherington A.J."/>
            <person name="Kelly S."/>
            <person name="Saint-Marcoux D."/>
            <person name="Proust H."/>
            <person name="Prescott H."/>
            <person name="Dolan L."/>
        </authorList>
    </citation>
    <scope>NUCLEOTIDE SEQUENCE [LARGE SCALE GENOMIC DNA]</scope>
    <source>
        <tissue evidence="16">Whole gametophyte</tissue>
    </source>
</reference>
<evidence type="ECO:0000256" key="12">
    <source>
        <dbReference type="ARBA" id="ARBA00023235"/>
    </source>
</evidence>
<organism evidence="16 17">
    <name type="scientific">Marchantia polymorpha subsp. ruderalis</name>
    <dbReference type="NCBI Taxonomy" id="1480154"/>
    <lineage>
        <taxon>Eukaryota</taxon>
        <taxon>Viridiplantae</taxon>
        <taxon>Streptophyta</taxon>
        <taxon>Embryophyta</taxon>
        <taxon>Marchantiophyta</taxon>
        <taxon>Marchantiopsida</taxon>
        <taxon>Marchantiidae</taxon>
        <taxon>Marchantiales</taxon>
        <taxon>Marchantiaceae</taxon>
        <taxon>Marchantia</taxon>
    </lineage>
</organism>
<evidence type="ECO:0000256" key="8">
    <source>
        <dbReference type="ARBA" id="ARBA00023098"/>
    </source>
</evidence>
<feature type="transmembrane region" description="Helical" evidence="14">
    <location>
        <begin position="113"/>
        <end position="138"/>
    </location>
</feature>
<gene>
    <name evidence="16" type="ORF">AXG93_2964s1210</name>
</gene>
<dbReference type="Proteomes" id="UP000077202">
    <property type="component" value="Unassembled WGS sequence"/>
</dbReference>
<keyword evidence="7" id="KW-0756">Sterol biosynthesis</keyword>
<dbReference type="EMBL" id="LVLJ01003580">
    <property type="protein sequence ID" value="OAE20844.1"/>
    <property type="molecule type" value="Genomic_DNA"/>
</dbReference>
<evidence type="ECO:0000256" key="1">
    <source>
        <dbReference type="ARBA" id="ARBA00004141"/>
    </source>
</evidence>
<evidence type="ECO:0000313" key="17">
    <source>
        <dbReference type="Proteomes" id="UP000077202"/>
    </source>
</evidence>
<keyword evidence="5" id="KW-0752">Steroid biosynthesis</keyword>
<evidence type="ECO:0000256" key="9">
    <source>
        <dbReference type="ARBA" id="ARBA00023136"/>
    </source>
</evidence>
<evidence type="ECO:0000256" key="10">
    <source>
        <dbReference type="ARBA" id="ARBA00023166"/>
    </source>
</evidence>
<keyword evidence="8" id="KW-0443">Lipid metabolism</keyword>
<feature type="transmembrane region" description="Helical" evidence="14">
    <location>
        <begin position="150"/>
        <end position="170"/>
    </location>
</feature>
<dbReference type="GO" id="GO:0004769">
    <property type="term" value="F:steroid Delta-isomerase activity"/>
    <property type="evidence" value="ECO:0007669"/>
    <property type="project" value="TreeGrafter"/>
</dbReference>
<sequence length="228" mass="26094">MAMHPYCPSSLLLPDFVPIEYSPARISLVLCSYSAIIFAIGWKLSGTRRHLGTFDRLLVIWFTTTGLVYIFMKGYWVFTPDFYEHRPSQPVTRFINEFWKEYGKGDSRFISRFSALVVTEGFTAVVEGPASLLATYAILYNKPYAHPLQFAASLTKFYNGFIYFTTAYLARTSFNVPGPVYFWGYFVAVKGIFVVVPFVIVCRSWIYLVEAFASKNSSGRTSLEKKHF</sequence>
<evidence type="ECO:0000256" key="2">
    <source>
        <dbReference type="ARBA" id="ARBA00008337"/>
    </source>
</evidence>
<keyword evidence="11" id="KW-0753">Steroid metabolism</keyword>
<keyword evidence="10" id="KW-1207">Sterol metabolism</keyword>
<evidence type="ECO:0000256" key="5">
    <source>
        <dbReference type="ARBA" id="ARBA00022955"/>
    </source>
</evidence>
<keyword evidence="9 13" id="KW-0472">Membrane</keyword>
<feature type="domain" description="EXPERA" evidence="15">
    <location>
        <begin position="54"/>
        <end position="201"/>
    </location>
</feature>
<dbReference type="InterPro" id="IPR033118">
    <property type="entry name" value="EXPERA"/>
</dbReference>
<dbReference type="AlphaFoldDB" id="A0A176VIV7"/>
<dbReference type="PANTHER" id="PTHR14207:SF0">
    <property type="entry name" value="3-BETA-HYDROXYSTEROID-DELTA(8),DELTA(7)-ISOMERASE"/>
    <property type="match status" value="1"/>
</dbReference>
<protein>
    <recommendedName>
        <fullName evidence="15">EXPERA domain-containing protein</fullName>
    </recommendedName>
</protein>
<evidence type="ECO:0000256" key="3">
    <source>
        <dbReference type="ARBA" id="ARBA00022516"/>
    </source>
</evidence>
<evidence type="ECO:0000313" key="16">
    <source>
        <dbReference type="EMBL" id="OAE20844.1"/>
    </source>
</evidence>
<dbReference type="InterPro" id="IPR007905">
    <property type="entry name" value="EBP"/>
</dbReference>
<keyword evidence="4 13" id="KW-0812">Transmembrane</keyword>
<keyword evidence="12" id="KW-0413">Isomerase</keyword>
<dbReference type="Pfam" id="PF05241">
    <property type="entry name" value="EBP"/>
    <property type="match status" value="1"/>
</dbReference>
<keyword evidence="17" id="KW-1185">Reference proteome</keyword>
<evidence type="ECO:0000256" key="4">
    <source>
        <dbReference type="ARBA" id="ARBA00022692"/>
    </source>
</evidence>
<dbReference type="GO" id="GO:0016020">
    <property type="term" value="C:membrane"/>
    <property type="evidence" value="ECO:0007669"/>
    <property type="project" value="UniProtKB-SubCell"/>
</dbReference>
<dbReference type="PANTHER" id="PTHR14207">
    <property type="entry name" value="STEROL ISOMERASE"/>
    <property type="match status" value="1"/>
</dbReference>
<keyword evidence="6 13" id="KW-1133">Transmembrane helix</keyword>
<proteinExistence type="inferred from homology"/>
<dbReference type="GO" id="GO:0047750">
    <property type="term" value="F:cholestenol delta-isomerase activity"/>
    <property type="evidence" value="ECO:0007669"/>
    <property type="project" value="InterPro"/>
</dbReference>
<dbReference type="GO" id="GO:0016126">
    <property type="term" value="P:sterol biosynthetic process"/>
    <property type="evidence" value="ECO:0007669"/>
    <property type="project" value="UniProtKB-KW"/>
</dbReference>
<dbReference type="GO" id="GO:0000247">
    <property type="term" value="F:C-8 sterol isomerase activity"/>
    <property type="evidence" value="ECO:0007669"/>
    <property type="project" value="TreeGrafter"/>
</dbReference>
<comment type="subcellular location">
    <subcellularLocation>
        <location evidence="1">Membrane</location>
        <topology evidence="1">Multi-pass membrane protein</topology>
    </subcellularLocation>
</comment>
<evidence type="ECO:0000256" key="6">
    <source>
        <dbReference type="ARBA" id="ARBA00022989"/>
    </source>
</evidence>
<evidence type="ECO:0000256" key="14">
    <source>
        <dbReference type="SAM" id="Phobius"/>
    </source>
</evidence>
<evidence type="ECO:0000259" key="15">
    <source>
        <dbReference type="PROSITE" id="PS51751"/>
    </source>
</evidence>
<comment type="similarity">
    <text evidence="2">Belongs to the EBP family.</text>
</comment>
<dbReference type="PROSITE" id="PS51751">
    <property type="entry name" value="EXPERA"/>
    <property type="match status" value="1"/>
</dbReference>
<accession>A0A176VIV7</accession>
<evidence type="ECO:0000256" key="13">
    <source>
        <dbReference type="PROSITE-ProRule" id="PRU01087"/>
    </source>
</evidence>
<keyword evidence="3" id="KW-0444">Lipid biosynthesis</keyword>
<feature type="transmembrane region" description="Helical" evidence="14">
    <location>
        <begin position="26"/>
        <end position="45"/>
    </location>
</feature>
<feature type="transmembrane region" description="Helical" evidence="14">
    <location>
        <begin position="182"/>
        <end position="206"/>
    </location>
</feature>